<reference evidence="2 3" key="1">
    <citation type="submission" date="2017-08" db="EMBL/GenBank/DDBJ databases">
        <title>Whole Genome Sequence of Sphingobium hydrophobicum C1: Insights into Adaption to the Electronic-waste Contaminated Sediment.</title>
        <authorList>
            <person name="Song D."/>
            <person name="Chen X."/>
            <person name="Xu M."/>
        </authorList>
    </citation>
    <scope>NUCLEOTIDE SEQUENCE [LARGE SCALE GENOMIC DNA]</scope>
    <source>
        <strain evidence="2 3">C1</strain>
    </source>
</reference>
<evidence type="ECO:0000313" key="3">
    <source>
        <dbReference type="Proteomes" id="UP000217141"/>
    </source>
</evidence>
<protein>
    <submittedName>
        <fullName evidence="2">Uncharacterized protein</fullName>
    </submittedName>
</protein>
<feature type="chain" id="PRO_5012422311" evidence="1">
    <location>
        <begin position="18"/>
        <end position="159"/>
    </location>
</feature>
<feature type="signal peptide" evidence="1">
    <location>
        <begin position="1"/>
        <end position="17"/>
    </location>
</feature>
<accession>A0A249MT47</accession>
<dbReference type="EMBL" id="CP022745">
    <property type="protein sequence ID" value="ASY44536.1"/>
    <property type="molecule type" value="Genomic_DNA"/>
</dbReference>
<organism evidence="2 3">
    <name type="scientific">Sphingobium xenophagum</name>
    <dbReference type="NCBI Taxonomy" id="121428"/>
    <lineage>
        <taxon>Bacteria</taxon>
        <taxon>Pseudomonadati</taxon>
        <taxon>Pseudomonadota</taxon>
        <taxon>Alphaproteobacteria</taxon>
        <taxon>Sphingomonadales</taxon>
        <taxon>Sphingomonadaceae</taxon>
        <taxon>Sphingobium</taxon>
    </lineage>
</organism>
<dbReference type="AlphaFoldDB" id="A0A249MT47"/>
<dbReference type="KEGG" id="shyd:CJD35_08830"/>
<sequence length="159" mass="17542">MTMLLSLMLATTPVADALPPMPQDLTSVPVIEGWLGRKISPRWSEDVAKLYRRGKCRGAVPYEGSNLLEIDVLFLLSEEGKPLKIAPVNANCPDVENFVSRHILNTLGNSFRTKGQVVTKPVTVDGRTIGTARETADDNRPAGPVWMRSQVRFLWSDAP</sequence>
<evidence type="ECO:0000313" key="2">
    <source>
        <dbReference type="EMBL" id="ASY44536.1"/>
    </source>
</evidence>
<evidence type="ECO:0000256" key="1">
    <source>
        <dbReference type="SAM" id="SignalP"/>
    </source>
</evidence>
<dbReference type="RefSeq" id="WP_095686991.1">
    <property type="nucleotide sequence ID" value="NZ_CP022745.1"/>
</dbReference>
<keyword evidence="1" id="KW-0732">Signal</keyword>
<proteinExistence type="predicted"/>
<dbReference type="Proteomes" id="UP000217141">
    <property type="component" value="Chromosome I"/>
</dbReference>
<name>A0A249MT47_SPHXE</name>
<gene>
    <name evidence="2" type="ORF">CJD35_08830</name>
</gene>